<gene>
    <name evidence="2" type="ORF">GV832_07165</name>
</gene>
<evidence type="ECO:0000313" key="3">
    <source>
        <dbReference type="Proteomes" id="UP001193501"/>
    </source>
</evidence>
<dbReference type="EMBL" id="JAABNR010000005">
    <property type="protein sequence ID" value="NBZ87360.1"/>
    <property type="molecule type" value="Genomic_DNA"/>
</dbReference>
<dbReference type="Gene3D" id="3.40.630.30">
    <property type="match status" value="1"/>
</dbReference>
<protein>
    <submittedName>
        <fullName evidence="2">GNAT family N-acetyltransferase</fullName>
    </submittedName>
</protein>
<feature type="domain" description="N-acetyltransferase" evidence="1">
    <location>
        <begin position="5"/>
        <end position="148"/>
    </location>
</feature>
<proteinExistence type="predicted"/>
<dbReference type="SUPFAM" id="SSF55729">
    <property type="entry name" value="Acyl-CoA N-acyltransferases (Nat)"/>
    <property type="match status" value="1"/>
</dbReference>
<evidence type="ECO:0000313" key="2">
    <source>
        <dbReference type="EMBL" id="NBZ87360.1"/>
    </source>
</evidence>
<dbReference type="PROSITE" id="PS51186">
    <property type="entry name" value="GNAT"/>
    <property type="match status" value="1"/>
</dbReference>
<accession>A0AAE4YCZ4</accession>
<dbReference type="Pfam" id="PF13527">
    <property type="entry name" value="Acetyltransf_9"/>
    <property type="match status" value="1"/>
</dbReference>
<comment type="caution">
    <text evidence="2">The sequence shown here is derived from an EMBL/GenBank/DDBJ whole genome shotgun (WGS) entry which is preliminary data.</text>
</comment>
<organism evidence="2 3">
    <name type="scientific">Stagnihabitans tardus</name>
    <dbReference type="NCBI Taxonomy" id="2699202"/>
    <lineage>
        <taxon>Bacteria</taxon>
        <taxon>Pseudomonadati</taxon>
        <taxon>Pseudomonadota</taxon>
        <taxon>Alphaproteobacteria</taxon>
        <taxon>Rhodobacterales</taxon>
        <taxon>Paracoccaceae</taxon>
        <taxon>Stagnihabitans</taxon>
    </lineage>
</organism>
<dbReference type="CDD" id="cd04301">
    <property type="entry name" value="NAT_SF"/>
    <property type="match status" value="1"/>
</dbReference>
<keyword evidence="3" id="KW-1185">Reference proteome</keyword>
<sequence length="172" mass="18990">MHETIPEWALTADDEAQIAGLLARCFDTDFGGRSFFQTRQHLRIVHRAPGIVAHMAVQFRAMRLGSRLITVAGLGDVATDPSQRGKGLAGALLTQAIEVARQSPAEFFLLFGDRPLYAGAGFRPMRNMIKWCEMRGAVTGEIMREPAESLMVLELKGSWDETAELDLLGNLF</sequence>
<dbReference type="AlphaFoldDB" id="A0AAE4YCZ4"/>
<name>A0AAE4YCZ4_9RHOB</name>
<dbReference type="GO" id="GO:0016747">
    <property type="term" value="F:acyltransferase activity, transferring groups other than amino-acyl groups"/>
    <property type="evidence" value="ECO:0007669"/>
    <property type="project" value="InterPro"/>
</dbReference>
<reference evidence="2" key="1">
    <citation type="submission" date="2020-01" db="EMBL/GenBank/DDBJ databases">
        <authorList>
            <person name="Chen W.-M."/>
        </authorList>
    </citation>
    <scope>NUCLEOTIDE SEQUENCE</scope>
    <source>
        <strain evidence="2">CYK-10</strain>
    </source>
</reference>
<dbReference type="InterPro" id="IPR016181">
    <property type="entry name" value="Acyl_CoA_acyltransferase"/>
</dbReference>
<dbReference type="Proteomes" id="UP001193501">
    <property type="component" value="Unassembled WGS sequence"/>
</dbReference>
<dbReference type="InterPro" id="IPR000182">
    <property type="entry name" value="GNAT_dom"/>
</dbReference>
<evidence type="ECO:0000259" key="1">
    <source>
        <dbReference type="PROSITE" id="PS51186"/>
    </source>
</evidence>
<dbReference type="RefSeq" id="WP_168774164.1">
    <property type="nucleotide sequence ID" value="NZ_JAABNR010000005.1"/>
</dbReference>